<dbReference type="EMBL" id="MU277195">
    <property type="protein sequence ID" value="KAI0065614.1"/>
    <property type="molecule type" value="Genomic_DNA"/>
</dbReference>
<reference evidence="1" key="2">
    <citation type="journal article" date="2022" name="New Phytol.">
        <title>Evolutionary transition to the ectomycorrhizal habit in the genomes of a hyperdiverse lineage of mushroom-forming fungi.</title>
        <authorList>
            <person name="Looney B."/>
            <person name="Miyauchi S."/>
            <person name="Morin E."/>
            <person name="Drula E."/>
            <person name="Courty P.E."/>
            <person name="Kohler A."/>
            <person name="Kuo A."/>
            <person name="LaButti K."/>
            <person name="Pangilinan J."/>
            <person name="Lipzen A."/>
            <person name="Riley R."/>
            <person name="Andreopoulos W."/>
            <person name="He G."/>
            <person name="Johnson J."/>
            <person name="Nolan M."/>
            <person name="Tritt A."/>
            <person name="Barry K.W."/>
            <person name="Grigoriev I.V."/>
            <person name="Nagy L.G."/>
            <person name="Hibbett D."/>
            <person name="Henrissat B."/>
            <person name="Matheny P.B."/>
            <person name="Labbe J."/>
            <person name="Martin F.M."/>
        </authorList>
    </citation>
    <scope>NUCLEOTIDE SEQUENCE</scope>
    <source>
        <strain evidence="1">HHB10654</strain>
    </source>
</reference>
<reference evidence="1" key="1">
    <citation type="submission" date="2021-03" db="EMBL/GenBank/DDBJ databases">
        <authorList>
            <consortium name="DOE Joint Genome Institute"/>
            <person name="Ahrendt S."/>
            <person name="Looney B.P."/>
            <person name="Miyauchi S."/>
            <person name="Morin E."/>
            <person name="Drula E."/>
            <person name="Courty P.E."/>
            <person name="Chicoki N."/>
            <person name="Fauchery L."/>
            <person name="Kohler A."/>
            <person name="Kuo A."/>
            <person name="Labutti K."/>
            <person name="Pangilinan J."/>
            <person name="Lipzen A."/>
            <person name="Riley R."/>
            <person name="Andreopoulos W."/>
            <person name="He G."/>
            <person name="Johnson J."/>
            <person name="Barry K.W."/>
            <person name="Grigoriev I.V."/>
            <person name="Nagy L."/>
            <person name="Hibbett D."/>
            <person name="Henrissat B."/>
            <person name="Matheny P.B."/>
            <person name="Labbe J."/>
            <person name="Martin F."/>
        </authorList>
    </citation>
    <scope>NUCLEOTIDE SEQUENCE</scope>
    <source>
        <strain evidence="1">HHB10654</strain>
    </source>
</reference>
<protein>
    <submittedName>
        <fullName evidence="1">Uncharacterized protein</fullName>
    </submittedName>
</protein>
<keyword evidence="2" id="KW-1185">Reference proteome</keyword>
<organism evidence="1 2">
    <name type="scientific">Artomyces pyxidatus</name>
    <dbReference type="NCBI Taxonomy" id="48021"/>
    <lineage>
        <taxon>Eukaryota</taxon>
        <taxon>Fungi</taxon>
        <taxon>Dikarya</taxon>
        <taxon>Basidiomycota</taxon>
        <taxon>Agaricomycotina</taxon>
        <taxon>Agaricomycetes</taxon>
        <taxon>Russulales</taxon>
        <taxon>Auriscalpiaceae</taxon>
        <taxon>Artomyces</taxon>
    </lineage>
</organism>
<gene>
    <name evidence="1" type="ORF">BV25DRAFT_1822091</name>
</gene>
<accession>A0ACB8T9X1</accession>
<evidence type="ECO:0000313" key="2">
    <source>
        <dbReference type="Proteomes" id="UP000814140"/>
    </source>
</evidence>
<proteinExistence type="predicted"/>
<sequence>MSASPLWFIASHLTAKYVTFAVLDASACSAVELEMIRIPRNLAKSIAQIHSSALMRRCSQNLPKGILTSESRQVSPDFDPPSSSLLFSCSAARTLRSLRMITIARGHRSISQQYATGSDETA</sequence>
<comment type="caution">
    <text evidence="1">The sequence shown here is derived from an EMBL/GenBank/DDBJ whole genome shotgun (WGS) entry which is preliminary data.</text>
</comment>
<evidence type="ECO:0000313" key="1">
    <source>
        <dbReference type="EMBL" id="KAI0065614.1"/>
    </source>
</evidence>
<dbReference type="Proteomes" id="UP000814140">
    <property type="component" value="Unassembled WGS sequence"/>
</dbReference>
<name>A0ACB8T9X1_9AGAM</name>